<protein>
    <recommendedName>
        <fullName evidence="3 5">acylphosphatase</fullName>
        <ecNumber evidence="2 5">3.6.1.7</ecNumber>
    </recommendedName>
</protein>
<evidence type="ECO:0000256" key="6">
    <source>
        <dbReference type="RuleBase" id="RU004168"/>
    </source>
</evidence>
<comment type="caution">
    <text evidence="8">The sequence shown here is derived from an EMBL/GenBank/DDBJ whole genome shotgun (WGS) entry which is preliminary data.</text>
</comment>
<dbReference type="PROSITE" id="PS51160">
    <property type="entry name" value="ACYLPHOSPHATASE_3"/>
    <property type="match status" value="1"/>
</dbReference>
<dbReference type="PROSITE" id="PS00151">
    <property type="entry name" value="ACYLPHOSPHATASE_2"/>
    <property type="match status" value="1"/>
</dbReference>
<reference evidence="8 9" key="1">
    <citation type="submission" date="2015-07" db="EMBL/GenBank/DDBJ databases">
        <authorList>
            <person name="Ju K.-S."/>
            <person name="Doroghazi J.R."/>
            <person name="Metcalf W.W."/>
        </authorList>
    </citation>
    <scope>NUCLEOTIDE SEQUENCE [LARGE SCALE GENOMIC DNA]</scope>
    <source>
        <strain evidence="8 9">NRRL B-3589</strain>
    </source>
</reference>
<dbReference type="Pfam" id="PF00708">
    <property type="entry name" value="Acylphosphatase"/>
    <property type="match status" value="1"/>
</dbReference>
<gene>
    <name evidence="8" type="ORF">ADK38_34485</name>
</gene>
<organism evidence="8 9">
    <name type="scientific">Streptomyces varsoviensis</name>
    <dbReference type="NCBI Taxonomy" id="67373"/>
    <lineage>
        <taxon>Bacteria</taxon>
        <taxon>Bacillati</taxon>
        <taxon>Actinomycetota</taxon>
        <taxon>Actinomycetes</taxon>
        <taxon>Kitasatosporales</taxon>
        <taxon>Streptomycetaceae</taxon>
        <taxon>Streptomyces</taxon>
    </lineage>
</organism>
<accession>A0ABR5IXG8</accession>
<dbReference type="Proteomes" id="UP000037020">
    <property type="component" value="Unassembled WGS sequence"/>
</dbReference>
<keyword evidence="9" id="KW-1185">Reference proteome</keyword>
<evidence type="ECO:0000313" key="8">
    <source>
        <dbReference type="EMBL" id="KOG85828.1"/>
    </source>
</evidence>
<dbReference type="EMBL" id="LGUT01003172">
    <property type="protein sequence ID" value="KOG85828.1"/>
    <property type="molecule type" value="Genomic_DNA"/>
</dbReference>
<feature type="active site" evidence="5">
    <location>
        <position position="18"/>
    </location>
</feature>
<dbReference type="InterPro" id="IPR001792">
    <property type="entry name" value="Acylphosphatase-like_dom"/>
</dbReference>
<dbReference type="EC" id="3.6.1.7" evidence="2 5"/>
<evidence type="ECO:0000256" key="4">
    <source>
        <dbReference type="ARBA" id="ARBA00047645"/>
    </source>
</evidence>
<proteinExistence type="inferred from homology"/>
<evidence type="ECO:0000256" key="1">
    <source>
        <dbReference type="ARBA" id="ARBA00005614"/>
    </source>
</evidence>
<evidence type="ECO:0000256" key="5">
    <source>
        <dbReference type="PROSITE-ProRule" id="PRU00520"/>
    </source>
</evidence>
<dbReference type="InterPro" id="IPR020456">
    <property type="entry name" value="Acylphosphatase"/>
</dbReference>
<dbReference type="PANTHER" id="PTHR47268">
    <property type="entry name" value="ACYLPHOSPHATASE"/>
    <property type="match status" value="1"/>
</dbReference>
<comment type="similarity">
    <text evidence="1 6">Belongs to the acylphosphatase family.</text>
</comment>
<dbReference type="PANTHER" id="PTHR47268:SF4">
    <property type="entry name" value="ACYLPHOSPHATASE"/>
    <property type="match status" value="1"/>
</dbReference>
<feature type="domain" description="Acylphosphatase-like" evidence="7">
    <location>
        <begin position="3"/>
        <end position="89"/>
    </location>
</feature>
<dbReference type="SUPFAM" id="SSF54975">
    <property type="entry name" value="Acylphosphatase/BLUF domain-like"/>
    <property type="match status" value="1"/>
</dbReference>
<sequence length="94" mass="10436">MIRRHVHVRGFVQGVYYRDTCRRLARETGVNGWVRNLHNGDVEAVFEGEPGDVQRLVDWAAEGPGAAEVTECAVADETPEGERDFRVLDDAPAA</sequence>
<dbReference type="InterPro" id="IPR017968">
    <property type="entry name" value="Acylphosphatase_CS"/>
</dbReference>
<evidence type="ECO:0000256" key="2">
    <source>
        <dbReference type="ARBA" id="ARBA00012150"/>
    </source>
</evidence>
<evidence type="ECO:0000259" key="7">
    <source>
        <dbReference type="PROSITE" id="PS51160"/>
    </source>
</evidence>
<keyword evidence="5" id="KW-0378">Hydrolase</keyword>
<name>A0ABR5IXG8_9ACTN</name>
<evidence type="ECO:0000313" key="9">
    <source>
        <dbReference type="Proteomes" id="UP000037020"/>
    </source>
</evidence>
<evidence type="ECO:0000256" key="3">
    <source>
        <dbReference type="ARBA" id="ARBA00015991"/>
    </source>
</evidence>
<feature type="active site" evidence="5">
    <location>
        <position position="36"/>
    </location>
</feature>
<dbReference type="InterPro" id="IPR036046">
    <property type="entry name" value="Acylphosphatase-like_dom_sf"/>
</dbReference>
<dbReference type="RefSeq" id="WP_030881823.1">
    <property type="nucleotide sequence ID" value="NZ_JBEZAH010000001.1"/>
</dbReference>
<dbReference type="Gene3D" id="3.30.70.100">
    <property type="match status" value="1"/>
</dbReference>
<comment type="catalytic activity">
    <reaction evidence="4 5">
        <text>an acyl phosphate + H2O = a carboxylate + phosphate + H(+)</text>
        <dbReference type="Rhea" id="RHEA:14965"/>
        <dbReference type="ChEBI" id="CHEBI:15377"/>
        <dbReference type="ChEBI" id="CHEBI:15378"/>
        <dbReference type="ChEBI" id="CHEBI:29067"/>
        <dbReference type="ChEBI" id="CHEBI:43474"/>
        <dbReference type="ChEBI" id="CHEBI:59918"/>
        <dbReference type="EC" id="3.6.1.7"/>
    </reaction>
</comment>